<reference evidence="1" key="1">
    <citation type="submission" date="2023-08" db="EMBL/GenBank/DDBJ databases">
        <authorList>
            <person name="Kang J.-H."/>
            <person name="Jung C.R."/>
            <person name="Kil E.-J."/>
        </authorList>
    </citation>
    <scope>NUCLEOTIDE SEQUENCE</scope>
    <source>
        <strain evidence="1">CnV2JA</strain>
    </source>
</reference>
<name>A0AA96Q199_9RHAB</name>
<organism evidence="1">
    <name type="scientific">Cnidium virus 2</name>
    <dbReference type="NCBI Taxonomy" id="3057102"/>
    <lineage>
        <taxon>Viruses</taxon>
        <taxon>Riboviria</taxon>
        <taxon>Orthornavirae</taxon>
        <taxon>Negarnaviricota</taxon>
        <taxon>Haploviricotina</taxon>
        <taxon>Monjiviricetes</taxon>
        <taxon>Mononegavirales</taxon>
        <taxon>Rhabdoviridae</taxon>
        <taxon>Betarhabdovirinae</taxon>
        <taxon>Alphacytorhabdovirus</taxon>
        <taxon>Alphacytorhabdovirus cnidii</taxon>
    </lineage>
</organism>
<protein>
    <submittedName>
        <fullName evidence="1">Matrix protein</fullName>
    </submittedName>
</protein>
<proteinExistence type="predicted"/>
<evidence type="ECO:0000313" key="1">
    <source>
        <dbReference type="EMBL" id="WNV48262.1"/>
    </source>
</evidence>
<accession>A0AA96Q199</accession>
<dbReference type="EMBL" id="OR475306">
    <property type="protein sequence ID" value="WNV48262.1"/>
    <property type="molecule type" value="Viral_cRNA"/>
</dbReference>
<sequence>MEHTSGEIMDCKFYAISCVGTPVSFSLMARRQASSLTHDERATAFKAVLEKTGKIDKSLQGAMLHLMSIGRFAAVDDETQDMFLGPKTQRITYNMPEFTLVPCFEDLKEETIQLTLLGGLLSIDHVKLIARADVLIKVSQLSFPDAITVFHERPNECVEAYIPQSIITSTPEASSSDKQTADIKKK</sequence>